<dbReference type="InterPro" id="IPR001757">
    <property type="entry name" value="P_typ_ATPase"/>
</dbReference>
<dbReference type="Gene3D" id="3.40.50.1000">
    <property type="entry name" value="HAD superfamily/HAD-like"/>
    <property type="match status" value="1"/>
</dbReference>
<dbReference type="GO" id="GO:0016887">
    <property type="term" value="F:ATP hydrolysis activity"/>
    <property type="evidence" value="ECO:0007669"/>
    <property type="project" value="InterPro"/>
</dbReference>
<dbReference type="CDD" id="cd07548">
    <property type="entry name" value="P-type_ATPase-Cd_Zn_Co_like"/>
    <property type="match status" value="1"/>
</dbReference>
<evidence type="ECO:0000256" key="6">
    <source>
        <dbReference type="ARBA" id="ARBA00022692"/>
    </source>
</evidence>
<dbReference type="PANTHER" id="PTHR48085:SF5">
    <property type="entry name" value="CADMIUM_ZINC-TRANSPORTING ATPASE HMA4-RELATED"/>
    <property type="match status" value="1"/>
</dbReference>
<keyword evidence="19" id="KW-1185">Reference proteome</keyword>
<dbReference type="GO" id="GO:0046872">
    <property type="term" value="F:metal ion binding"/>
    <property type="evidence" value="ECO:0007669"/>
    <property type="project" value="UniProtKB-KW"/>
</dbReference>
<evidence type="ECO:0000313" key="19">
    <source>
        <dbReference type="Proteomes" id="UP001198242"/>
    </source>
</evidence>
<evidence type="ECO:0000256" key="13">
    <source>
        <dbReference type="ARBA" id="ARBA00023136"/>
    </source>
</evidence>
<feature type="transmembrane region" description="Helical" evidence="16">
    <location>
        <begin position="329"/>
        <end position="349"/>
    </location>
</feature>
<keyword evidence="3 16" id="KW-1003">Cell membrane</keyword>
<dbReference type="GO" id="GO:0005886">
    <property type="term" value="C:plasma membrane"/>
    <property type="evidence" value="ECO:0007669"/>
    <property type="project" value="UniProtKB-SubCell"/>
</dbReference>
<dbReference type="SFLD" id="SFLDF00027">
    <property type="entry name" value="p-type_atpase"/>
    <property type="match status" value="1"/>
</dbReference>
<evidence type="ECO:0000256" key="10">
    <source>
        <dbReference type="ARBA" id="ARBA00022842"/>
    </source>
</evidence>
<gene>
    <name evidence="18" type="primary">cadA</name>
    <name evidence="18" type="ORF">LKE05_04675</name>
</gene>
<dbReference type="InterPro" id="IPR059000">
    <property type="entry name" value="ATPase_P-type_domA"/>
</dbReference>
<proteinExistence type="inferred from homology"/>
<dbReference type="EMBL" id="JAJEQM010000005">
    <property type="protein sequence ID" value="MCC2210083.1"/>
    <property type="molecule type" value="Genomic_DNA"/>
</dbReference>
<dbReference type="SUPFAM" id="SSF81653">
    <property type="entry name" value="Calcium ATPase, transduction domain A"/>
    <property type="match status" value="1"/>
</dbReference>
<evidence type="ECO:0000256" key="8">
    <source>
        <dbReference type="ARBA" id="ARBA00022741"/>
    </source>
</evidence>
<dbReference type="PROSITE" id="PS00154">
    <property type="entry name" value="ATPASE_E1_E2"/>
    <property type="match status" value="1"/>
</dbReference>
<dbReference type="InterPro" id="IPR044492">
    <property type="entry name" value="P_typ_ATPase_HD_dom"/>
</dbReference>
<evidence type="ECO:0000256" key="7">
    <source>
        <dbReference type="ARBA" id="ARBA00022723"/>
    </source>
</evidence>
<dbReference type="NCBIfam" id="TIGR01494">
    <property type="entry name" value="ATPase_P-type"/>
    <property type="match status" value="1"/>
</dbReference>
<dbReference type="InterPro" id="IPR036412">
    <property type="entry name" value="HAD-like_sf"/>
</dbReference>
<feature type="domain" description="P-type ATPase A" evidence="17">
    <location>
        <begin position="212"/>
        <end position="310"/>
    </location>
</feature>
<dbReference type="GO" id="GO:0008551">
    <property type="term" value="F:P-type cadmium transporter activity"/>
    <property type="evidence" value="ECO:0007669"/>
    <property type="project" value="UniProtKB-EC"/>
</dbReference>
<dbReference type="SUPFAM" id="SSF81665">
    <property type="entry name" value="Calcium ATPase, transmembrane domain M"/>
    <property type="match status" value="1"/>
</dbReference>
<comment type="caution">
    <text evidence="18">The sequence shown here is derived from an EMBL/GenBank/DDBJ whole genome shotgun (WGS) entry which is preliminary data.</text>
</comment>
<evidence type="ECO:0000256" key="2">
    <source>
        <dbReference type="ARBA" id="ARBA00006024"/>
    </source>
</evidence>
<evidence type="ECO:0000256" key="11">
    <source>
        <dbReference type="ARBA" id="ARBA00022967"/>
    </source>
</evidence>
<dbReference type="InterPro" id="IPR023298">
    <property type="entry name" value="ATPase_P-typ_TM_dom_sf"/>
</dbReference>
<dbReference type="InterPro" id="IPR018303">
    <property type="entry name" value="ATPase_P-typ_P_site"/>
</dbReference>
<dbReference type="Gene3D" id="2.70.150.10">
    <property type="entry name" value="Calcium-transporting ATPase, cytoplasmic transduction domain A"/>
    <property type="match status" value="1"/>
</dbReference>
<evidence type="ECO:0000256" key="3">
    <source>
        <dbReference type="ARBA" id="ARBA00022475"/>
    </source>
</evidence>
<name>A0AAE3J8S2_9FIRM</name>
<evidence type="ECO:0000256" key="1">
    <source>
        <dbReference type="ARBA" id="ARBA00004651"/>
    </source>
</evidence>
<evidence type="ECO:0000256" key="15">
    <source>
        <dbReference type="ARBA" id="ARBA00049338"/>
    </source>
</evidence>
<feature type="transmembrane region" description="Helical" evidence="16">
    <location>
        <begin position="130"/>
        <end position="148"/>
    </location>
</feature>
<dbReference type="NCBIfam" id="TIGR01512">
    <property type="entry name" value="ATPase-IB2_Cd"/>
    <property type="match status" value="1"/>
</dbReference>
<dbReference type="Pfam" id="PF00122">
    <property type="entry name" value="E1-E2_ATPase"/>
    <property type="match status" value="1"/>
</dbReference>
<evidence type="ECO:0000256" key="14">
    <source>
        <dbReference type="ARBA" id="ARBA00039103"/>
    </source>
</evidence>
<dbReference type="InterPro" id="IPR023214">
    <property type="entry name" value="HAD_sf"/>
</dbReference>
<dbReference type="EC" id="7.2.2.21" evidence="14"/>
<keyword evidence="11" id="KW-1278">Translocase</keyword>
<protein>
    <recommendedName>
        <fullName evidence="14">Cd(2+)-exporting ATPase</fullName>
        <ecNumber evidence="14">7.2.2.21</ecNumber>
    </recommendedName>
</protein>
<keyword evidence="12 16" id="KW-1133">Transmembrane helix</keyword>
<evidence type="ECO:0000256" key="4">
    <source>
        <dbReference type="ARBA" id="ARBA00022539"/>
    </source>
</evidence>
<keyword evidence="7 16" id="KW-0479">Metal-binding</keyword>
<dbReference type="InterPro" id="IPR023299">
    <property type="entry name" value="ATPase_P-typ_cyto_dom_N"/>
</dbReference>
<accession>A0AAE3J8S2</accession>
<sequence>MKKNNDSNIAEDNKDVCCEKHEHHHEHEDHCGCGHDHHKHEHEAHCSCGHEHHHEHDDRCGCGHDNHHEHEDHCGCGHDHHEHGCGCGCGCEHGEEDEKVLTIRLIAGAILFAAGIVTENVLSSPLISDILFVVAYIVLGYDIVWNAIKNIFKGHLFNENFLMSIASIGAFAVGEHPEAVAVMLFYQVGEALQERAAQKSRNSITELMDIRPDYANTEVNGTITKVSPSEISIGDIIIVKPGEKIPLDGTITSGETYLDTKALTGESVPRKAVTGDTVLSGSLNTGSPIYIKVEKTYGESTVSKILDMVEHAQSKKAKSEKFISVFAKYYTPIVVALAVIVMFVPPMFLGDFRTWIYRGLMFLVVSCPCALVVSIPLGFFAGIGCASKNGILVKGSNFIEKLAKLDTVVFDKTGTLTKGVFAVKDVYSVIDKDELIKYAAYAEFYSTHPIAVSVKNAYKNTVDTAKISNYTEISGMGISADIDGHKVLAGNGRLLESNNISHEKAKSHIGSIIYIAVDGKFAGYIVISDEIKADSKAAISALKQLNIKSVMLTGDVKKNADYTAEQIGIDKVYSQLLPQDKVSKLEEILSSKNHKKNVAFVGDGINDAPVLMRSDVGIAMGGIGSDSAIEAADVVLMTDEPSKIAKASKISAKTMSVIIQNIVFAIGVKVLVMILSVLGISTMWLAIFADVGVSLLAILNSLRALYYKD</sequence>
<comment type="catalytic activity">
    <reaction evidence="15">
        <text>Cd(2+)(in) + ATP + H2O = Cd(2+)(out) + ADP + phosphate + H(+)</text>
        <dbReference type="Rhea" id="RHEA:12132"/>
        <dbReference type="ChEBI" id="CHEBI:15377"/>
        <dbReference type="ChEBI" id="CHEBI:15378"/>
        <dbReference type="ChEBI" id="CHEBI:30616"/>
        <dbReference type="ChEBI" id="CHEBI:43474"/>
        <dbReference type="ChEBI" id="CHEBI:48775"/>
        <dbReference type="ChEBI" id="CHEBI:456216"/>
        <dbReference type="EC" id="7.2.2.21"/>
    </reaction>
</comment>
<evidence type="ECO:0000256" key="16">
    <source>
        <dbReference type="RuleBase" id="RU362081"/>
    </source>
</evidence>
<feature type="transmembrane region" description="Helical" evidence="16">
    <location>
        <begin position="684"/>
        <end position="706"/>
    </location>
</feature>
<keyword evidence="9 16" id="KW-0067">ATP-binding</keyword>
<keyword evidence="4" id="KW-0104">Cadmium</keyword>
<dbReference type="PANTHER" id="PTHR48085">
    <property type="entry name" value="CADMIUM/ZINC-TRANSPORTING ATPASE HMA2-RELATED"/>
    <property type="match status" value="1"/>
</dbReference>
<dbReference type="GO" id="GO:0005524">
    <property type="term" value="F:ATP binding"/>
    <property type="evidence" value="ECO:0007669"/>
    <property type="project" value="UniProtKB-UniRule"/>
</dbReference>
<keyword evidence="13 16" id="KW-0472">Membrane</keyword>
<evidence type="ECO:0000259" key="17">
    <source>
        <dbReference type="Pfam" id="PF00122"/>
    </source>
</evidence>
<organism evidence="18 19">
    <name type="scientific">Hominilimicola fabiformis</name>
    <dbReference type="NCBI Taxonomy" id="2885356"/>
    <lineage>
        <taxon>Bacteria</taxon>
        <taxon>Bacillati</taxon>
        <taxon>Bacillota</taxon>
        <taxon>Clostridia</taxon>
        <taxon>Eubacteriales</taxon>
        <taxon>Oscillospiraceae</taxon>
        <taxon>Hominilimicola</taxon>
    </lineage>
</organism>
<evidence type="ECO:0000313" key="18">
    <source>
        <dbReference type="EMBL" id="MCC2210083.1"/>
    </source>
</evidence>
<dbReference type="PRINTS" id="PR00119">
    <property type="entry name" value="CATATPASE"/>
</dbReference>
<dbReference type="InterPro" id="IPR051014">
    <property type="entry name" value="Cation_Transport_ATPase_IB"/>
</dbReference>
<dbReference type="SFLD" id="SFLDS00003">
    <property type="entry name" value="Haloacid_Dehalogenase"/>
    <property type="match status" value="1"/>
</dbReference>
<dbReference type="Proteomes" id="UP001198242">
    <property type="component" value="Unassembled WGS sequence"/>
</dbReference>
<dbReference type="SUPFAM" id="SSF56784">
    <property type="entry name" value="HAD-like"/>
    <property type="match status" value="1"/>
</dbReference>
<dbReference type="InterPro" id="IPR027256">
    <property type="entry name" value="P-typ_ATPase_IB"/>
</dbReference>
<dbReference type="SFLD" id="SFLDG00002">
    <property type="entry name" value="C1.7:_P-type_atpase_like"/>
    <property type="match status" value="1"/>
</dbReference>
<keyword evidence="6 16" id="KW-0812">Transmembrane</keyword>
<dbReference type="InterPro" id="IPR008250">
    <property type="entry name" value="ATPase_P-typ_transduc_dom_A_sf"/>
</dbReference>
<dbReference type="FunFam" id="3.40.1110.10:FF:000066">
    <property type="entry name" value="Cadmium-translocating P-type ATPase"/>
    <property type="match status" value="1"/>
</dbReference>
<keyword evidence="5" id="KW-0597">Phosphoprotein</keyword>
<comment type="subcellular location">
    <subcellularLocation>
        <location evidence="1">Cell membrane</location>
        <topology evidence="1">Multi-pass membrane protein</topology>
    </subcellularLocation>
</comment>
<comment type="similarity">
    <text evidence="2 16">Belongs to the cation transport ATPase (P-type) (TC 3.A.3) family. Type IB subfamily.</text>
</comment>
<dbReference type="RefSeq" id="WP_308456106.1">
    <property type="nucleotide sequence ID" value="NZ_JAJEQM010000005.1"/>
</dbReference>
<dbReference type="Pfam" id="PF00702">
    <property type="entry name" value="Hydrolase"/>
    <property type="match status" value="1"/>
</dbReference>
<keyword evidence="8 16" id="KW-0547">Nucleotide-binding</keyword>
<feature type="transmembrane region" description="Helical" evidence="16">
    <location>
        <begin position="658"/>
        <end position="678"/>
    </location>
</feature>
<evidence type="ECO:0000256" key="5">
    <source>
        <dbReference type="ARBA" id="ARBA00022553"/>
    </source>
</evidence>
<feature type="transmembrane region" description="Helical" evidence="16">
    <location>
        <begin position="101"/>
        <end position="118"/>
    </location>
</feature>
<dbReference type="NCBIfam" id="TIGR01525">
    <property type="entry name" value="ATPase-IB_hvy"/>
    <property type="match status" value="1"/>
</dbReference>
<keyword evidence="10" id="KW-0460">Magnesium</keyword>
<dbReference type="Gene3D" id="3.40.1110.10">
    <property type="entry name" value="Calcium-transporting ATPase, cytoplasmic domain N"/>
    <property type="match status" value="1"/>
</dbReference>
<dbReference type="AlphaFoldDB" id="A0AAE3J8S2"/>
<reference evidence="18 19" key="1">
    <citation type="submission" date="2021-10" db="EMBL/GenBank/DDBJ databases">
        <title>Anaerobic single-cell dispensing facilitates the cultivation of human gut bacteria.</title>
        <authorList>
            <person name="Afrizal A."/>
        </authorList>
    </citation>
    <scope>NUCLEOTIDE SEQUENCE [LARGE SCALE GENOMIC DNA]</scope>
    <source>
        <strain evidence="18 19">CLA-AA-H232</strain>
    </source>
</reference>
<evidence type="ECO:0000256" key="12">
    <source>
        <dbReference type="ARBA" id="ARBA00022989"/>
    </source>
</evidence>
<feature type="transmembrane region" description="Helical" evidence="16">
    <location>
        <begin position="355"/>
        <end position="380"/>
    </location>
</feature>
<evidence type="ECO:0000256" key="9">
    <source>
        <dbReference type="ARBA" id="ARBA00022840"/>
    </source>
</evidence>